<evidence type="ECO:0000259" key="4">
    <source>
        <dbReference type="SMART" id="SM00082"/>
    </source>
</evidence>
<dbReference type="InterPro" id="IPR036179">
    <property type="entry name" value="Ig-like_dom_sf"/>
</dbReference>
<keyword evidence="2" id="KW-0732">Signal</keyword>
<proteinExistence type="predicted"/>
<evidence type="ECO:0000256" key="3">
    <source>
        <dbReference type="ARBA" id="ARBA00022737"/>
    </source>
</evidence>
<dbReference type="Proteomes" id="UP001054945">
    <property type="component" value="Unassembled WGS sequence"/>
</dbReference>
<dbReference type="InterPro" id="IPR032675">
    <property type="entry name" value="LRR_dom_sf"/>
</dbReference>
<dbReference type="EMBL" id="BPLR01001078">
    <property type="protein sequence ID" value="GIY99714.1"/>
    <property type="molecule type" value="Genomic_DNA"/>
</dbReference>
<evidence type="ECO:0000313" key="5">
    <source>
        <dbReference type="EMBL" id="GIY99714.1"/>
    </source>
</evidence>
<evidence type="ECO:0000256" key="1">
    <source>
        <dbReference type="ARBA" id="ARBA00022614"/>
    </source>
</evidence>
<protein>
    <submittedName>
        <fullName evidence="5">Leucine-rich repeat neuronal protein 2</fullName>
    </submittedName>
</protein>
<feature type="domain" description="LRRCT" evidence="4">
    <location>
        <begin position="29"/>
        <end position="81"/>
    </location>
</feature>
<name>A0AAV4XY92_CAEEX</name>
<keyword evidence="3" id="KW-0677">Repeat</keyword>
<dbReference type="Gene3D" id="3.80.10.10">
    <property type="entry name" value="Ribonuclease Inhibitor"/>
    <property type="match status" value="1"/>
</dbReference>
<organism evidence="5 6">
    <name type="scientific">Caerostris extrusa</name>
    <name type="common">Bark spider</name>
    <name type="synonym">Caerostris bankana</name>
    <dbReference type="NCBI Taxonomy" id="172846"/>
    <lineage>
        <taxon>Eukaryota</taxon>
        <taxon>Metazoa</taxon>
        <taxon>Ecdysozoa</taxon>
        <taxon>Arthropoda</taxon>
        <taxon>Chelicerata</taxon>
        <taxon>Arachnida</taxon>
        <taxon>Araneae</taxon>
        <taxon>Araneomorphae</taxon>
        <taxon>Entelegynae</taxon>
        <taxon>Araneoidea</taxon>
        <taxon>Araneidae</taxon>
        <taxon>Caerostris</taxon>
    </lineage>
</organism>
<dbReference type="SMART" id="SM00082">
    <property type="entry name" value="LRRCT"/>
    <property type="match status" value="1"/>
</dbReference>
<reference evidence="5 6" key="1">
    <citation type="submission" date="2021-06" db="EMBL/GenBank/DDBJ databases">
        <title>Caerostris extrusa draft genome.</title>
        <authorList>
            <person name="Kono N."/>
            <person name="Arakawa K."/>
        </authorList>
    </citation>
    <scope>NUCLEOTIDE SEQUENCE [LARGE SCALE GENOMIC DNA]</scope>
</reference>
<keyword evidence="6" id="KW-1185">Reference proteome</keyword>
<dbReference type="InterPro" id="IPR000483">
    <property type="entry name" value="Cys-rich_flank_reg_C"/>
</dbReference>
<keyword evidence="1" id="KW-0433">Leucine-rich repeat</keyword>
<accession>A0AAV4XY92</accession>
<dbReference type="AlphaFoldDB" id="A0AAV4XY92"/>
<dbReference type="SUPFAM" id="SSF48726">
    <property type="entry name" value="Immunoglobulin"/>
    <property type="match status" value="1"/>
</dbReference>
<evidence type="ECO:0000256" key="2">
    <source>
        <dbReference type="ARBA" id="ARBA00022729"/>
    </source>
</evidence>
<gene>
    <name evidence="5" type="primary">LRRN2_0</name>
    <name evidence="5" type="ORF">CEXT_779541</name>
</gene>
<dbReference type="InterPro" id="IPR013783">
    <property type="entry name" value="Ig-like_fold"/>
</dbReference>
<comment type="caution">
    <text evidence="5">The sequence shown here is derived from an EMBL/GenBank/DDBJ whole genome shotgun (WGS) entry which is preliminary data.</text>
</comment>
<dbReference type="Gene3D" id="2.60.40.10">
    <property type="entry name" value="Immunoglobulins"/>
    <property type="match status" value="1"/>
</dbReference>
<evidence type="ECO:0000313" key="6">
    <source>
        <dbReference type="Proteomes" id="UP001054945"/>
    </source>
</evidence>
<sequence length="229" mass="25130">MHANGLSALSADIVRPYREKPLQISLHQNPLVCDCNVRWIAELLAGGNESVRIQEGALLCRGPRGLEGAHVASLDLSQIAESCAPVLAVGSTNHTVEKKVGDDHVFECRAHGLPPPVLHWVLPDGQVLNQSSDDTRLHLRGDREACPCTPSASRMRGTTRAWPSTLWGRRWACRGCACRAWTSTCSLRGVGHLRDARVERDGAQRLPRVRDRVPARGWWGRGGTDSTSR</sequence>